<proteinExistence type="predicted"/>
<gene>
    <name evidence="2" type="ORF">M408DRAFT_333656</name>
</gene>
<evidence type="ECO:0000313" key="2">
    <source>
        <dbReference type="EMBL" id="KIM21106.1"/>
    </source>
</evidence>
<dbReference type="HOGENOM" id="CLU_045030_0_0_1"/>
<keyword evidence="1" id="KW-0472">Membrane</keyword>
<organism evidence="2 3">
    <name type="scientific">Serendipita vermifera MAFF 305830</name>
    <dbReference type="NCBI Taxonomy" id="933852"/>
    <lineage>
        <taxon>Eukaryota</taxon>
        <taxon>Fungi</taxon>
        <taxon>Dikarya</taxon>
        <taxon>Basidiomycota</taxon>
        <taxon>Agaricomycotina</taxon>
        <taxon>Agaricomycetes</taxon>
        <taxon>Sebacinales</taxon>
        <taxon>Serendipitaceae</taxon>
        <taxon>Serendipita</taxon>
    </lineage>
</organism>
<accession>A0A0C3APG6</accession>
<dbReference type="InterPro" id="IPR036291">
    <property type="entry name" value="NAD(P)-bd_dom_sf"/>
</dbReference>
<name>A0A0C3APG6_SERVB</name>
<dbReference type="SUPFAM" id="SSF51735">
    <property type="entry name" value="NAD(P)-binding Rossmann-fold domains"/>
    <property type="match status" value="1"/>
</dbReference>
<protein>
    <recommendedName>
        <fullName evidence="4">NAD-dependent epimerase/dehydratase domain-containing protein</fullName>
    </recommendedName>
</protein>
<sequence>MAHQPNVLIFGALNFGTACILAQYLLQGTPGEPLAAYVRIVDKYSINPPTTYVSKDFLKLINERKDVLEYRQANLINPDVVSQCFTPPPNGRPFTHIFDITGSYSLTTIHEIQIMHTFKISLNIAREAAQRGVKAYVRVSPSFYDHKDPKEKFVESDPKGWKPLDVRGVWFHEALRAIGAIPALPLVALRHGHIYGQGIVRSECTSAIVFGKVYNKANRTLTLYLPGELRKNTIHLYDLAVAAWKSAEWIASITRQAANAIAGVQIPSSGDPEVVKAPEALPSSALSAPIPIFNVVDGADTTHHVLSNEVGSALGVVIESSPIRLTDEQYNERIEDLNGYLYGQWLEIITTSNPPVPDTPLSPYVTVQELKEHGCALDGSKIRQVLSFTPRYPKFGQDSIKEYVEWCKTQGIWPQ</sequence>
<dbReference type="Proteomes" id="UP000054097">
    <property type="component" value="Unassembled WGS sequence"/>
</dbReference>
<dbReference type="AlphaFoldDB" id="A0A0C3APG6"/>
<keyword evidence="1" id="KW-0812">Transmembrane</keyword>
<dbReference type="STRING" id="933852.A0A0C3APG6"/>
<keyword evidence="3" id="KW-1185">Reference proteome</keyword>
<reference evidence="2 3" key="1">
    <citation type="submission" date="2014-04" db="EMBL/GenBank/DDBJ databases">
        <authorList>
            <consortium name="DOE Joint Genome Institute"/>
            <person name="Kuo A."/>
            <person name="Zuccaro A."/>
            <person name="Kohler A."/>
            <person name="Nagy L.G."/>
            <person name="Floudas D."/>
            <person name="Copeland A."/>
            <person name="Barry K.W."/>
            <person name="Cichocki N."/>
            <person name="Veneault-Fourrey C."/>
            <person name="LaButti K."/>
            <person name="Lindquist E.A."/>
            <person name="Lipzen A."/>
            <person name="Lundell T."/>
            <person name="Morin E."/>
            <person name="Murat C."/>
            <person name="Sun H."/>
            <person name="Tunlid A."/>
            <person name="Henrissat B."/>
            <person name="Grigoriev I.V."/>
            <person name="Hibbett D.S."/>
            <person name="Martin F."/>
            <person name="Nordberg H.P."/>
            <person name="Cantor M.N."/>
            <person name="Hua S.X."/>
        </authorList>
    </citation>
    <scope>NUCLEOTIDE SEQUENCE [LARGE SCALE GENOMIC DNA]</scope>
    <source>
        <strain evidence="2 3">MAFF 305830</strain>
    </source>
</reference>
<reference evidence="3" key="2">
    <citation type="submission" date="2015-01" db="EMBL/GenBank/DDBJ databases">
        <title>Evolutionary Origins and Diversification of the Mycorrhizal Mutualists.</title>
        <authorList>
            <consortium name="DOE Joint Genome Institute"/>
            <consortium name="Mycorrhizal Genomics Consortium"/>
            <person name="Kohler A."/>
            <person name="Kuo A."/>
            <person name="Nagy L.G."/>
            <person name="Floudas D."/>
            <person name="Copeland A."/>
            <person name="Barry K.W."/>
            <person name="Cichocki N."/>
            <person name="Veneault-Fourrey C."/>
            <person name="LaButti K."/>
            <person name="Lindquist E.A."/>
            <person name="Lipzen A."/>
            <person name="Lundell T."/>
            <person name="Morin E."/>
            <person name="Murat C."/>
            <person name="Riley R."/>
            <person name="Ohm R."/>
            <person name="Sun H."/>
            <person name="Tunlid A."/>
            <person name="Henrissat B."/>
            <person name="Grigoriev I.V."/>
            <person name="Hibbett D.S."/>
            <person name="Martin F."/>
        </authorList>
    </citation>
    <scope>NUCLEOTIDE SEQUENCE [LARGE SCALE GENOMIC DNA]</scope>
    <source>
        <strain evidence="3">MAFF 305830</strain>
    </source>
</reference>
<dbReference type="OrthoDB" id="16464at2759"/>
<dbReference type="Gene3D" id="3.40.50.720">
    <property type="entry name" value="NAD(P)-binding Rossmann-like Domain"/>
    <property type="match status" value="1"/>
</dbReference>
<evidence type="ECO:0000256" key="1">
    <source>
        <dbReference type="SAM" id="Phobius"/>
    </source>
</evidence>
<feature type="transmembrane region" description="Helical" evidence="1">
    <location>
        <begin position="7"/>
        <end position="26"/>
    </location>
</feature>
<dbReference type="EMBL" id="KN824393">
    <property type="protein sequence ID" value="KIM21106.1"/>
    <property type="molecule type" value="Genomic_DNA"/>
</dbReference>
<evidence type="ECO:0000313" key="3">
    <source>
        <dbReference type="Proteomes" id="UP000054097"/>
    </source>
</evidence>
<keyword evidence="1" id="KW-1133">Transmembrane helix</keyword>
<evidence type="ECO:0008006" key="4">
    <source>
        <dbReference type="Google" id="ProtNLM"/>
    </source>
</evidence>